<evidence type="ECO:0000313" key="2">
    <source>
        <dbReference type="EMBL" id="KAK9098442.1"/>
    </source>
</evidence>
<reference evidence="2 3" key="1">
    <citation type="submission" date="2024-01" db="EMBL/GenBank/DDBJ databases">
        <title>Genome assemblies of Stephania.</title>
        <authorList>
            <person name="Yang L."/>
        </authorList>
    </citation>
    <scope>NUCLEOTIDE SEQUENCE [LARGE SCALE GENOMIC DNA]</scope>
    <source>
        <strain evidence="2">YNDBR</strain>
        <tissue evidence="2">Leaf</tissue>
    </source>
</reference>
<evidence type="ECO:0000259" key="1">
    <source>
        <dbReference type="PROSITE" id="PS51068"/>
    </source>
</evidence>
<dbReference type="GO" id="GO:0003906">
    <property type="term" value="F:DNA-(apurinic or apyrimidinic site) endonuclease activity"/>
    <property type="evidence" value="ECO:0007669"/>
    <property type="project" value="InterPro"/>
</dbReference>
<dbReference type="InterPro" id="IPR012319">
    <property type="entry name" value="FPG_cat"/>
</dbReference>
<gene>
    <name evidence="2" type="ORF">Syun_025487</name>
</gene>
<accession>A0AAP0HUX0</accession>
<dbReference type="EMBL" id="JBBNAF010000011">
    <property type="protein sequence ID" value="KAK9098442.1"/>
    <property type="molecule type" value="Genomic_DNA"/>
</dbReference>
<name>A0AAP0HUX0_9MAGN</name>
<dbReference type="PANTHER" id="PTHR22993:SF9">
    <property type="entry name" value="FORMAMIDOPYRIMIDINE-DNA GLYCOSYLASE"/>
    <property type="match status" value="1"/>
</dbReference>
<sequence>MPELPEVEAMRRAVSDHCSRKKIVSSIVTNDSKVIDGVSVVDFQASLNRKTIVAAHCNGKTCGSSSISLHSFRFSSVYDRLYGGCARMVGAVYIKGVAITNNKR</sequence>
<evidence type="ECO:0000313" key="3">
    <source>
        <dbReference type="Proteomes" id="UP001420932"/>
    </source>
</evidence>
<protein>
    <recommendedName>
        <fullName evidence="1">Formamidopyrimidine-DNA glycosylase catalytic domain-containing protein</fullName>
    </recommendedName>
</protein>
<dbReference type="Pfam" id="PF01149">
    <property type="entry name" value="Fapy_DNA_glyco"/>
    <property type="match status" value="1"/>
</dbReference>
<dbReference type="GO" id="GO:0008270">
    <property type="term" value="F:zinc ion binding"/>
    <property type="evidence" value="ECO:0007669"/>
    <property type="project" value="InterPro"/>
</dbReference>
<proteinExistence type="predicted"/>
<organism evidence="2 3">
    <name type="scientific">Stephania yunnanensis</name>
    <dbReference type="NCBI Taxonomy" id="152371"/>
    <lineage>
        <taxon>Eukaryota</taxon>
        <taxon>Viridiplantae</taxon>
        <taxon>Streptophyta</taxon>
        <taxon>Embryophyta</taxon>
        <taxon>Tracheophyta</taxon>
        <taxon>Spermatophyta</taxon>
        <taxon>Magnoliopsida</taxon>
        <taxon>Ranunculales</taxon>
        <taxon>Menispermaceae</taxon>
        <taxon>Menispermoideae</taxon>
        <taxon>Cissampelideae</taxon>
        <taxon>Stephania</taxon>
    </lineage>
</organism>
<comment type="caution">
    <text evidence="2">The sequence shown here is derived from an EMBL/GenBank/DDBJ whole genome shotgun (WGS) entry which is preliminary data.</text>
</comment>
<dbReference type="GO" id="GO:0006284">
    <property type="term" value="P:base-excision repair"/>
    <property type="evidence" value="ECO:0007669"/>
    <property type="project" value="InterPro"/>
</dbReference>
<dbReference type="GO" id="GO:0005634">
    <property type="term" value="C:nucleus"/>
    <property type="evidence" value="ECO:0007669"/>
    <property type="project" value="TreeGrafter"/>
</dbReference>
<dbReference type="PROSITE" id="PS51068">
    <property type="entry name" value="FPG_CAT"/>
    <property type="match status" value="1"/>
</dbReference>
<dbReference type="Gene3D" id="3.20.190.10">
    <property type="entry name" value="MutM-like, N-terminal"/>
    <property type="match status" value="1"/>
</dbReference>
<keyword evidence="3" id="KW-1185">Reference proteome</keyword>
<dbReference type="AlphaFoldDB" id="A0AAP0HUX0"/>
<dbReference type="PANTHER" id="PTHR22993">
    <property type="entry name" value="FORMAMIDOPYRIMIDINE-DNA GLYCOSYLASE"/>
    <property type="match status" value="1"/>
</dbReference>
<dbReference type="Proteomes" id="UP001420932">
    <property type="component" value="Unassembled WGS sequence"/>
</dbReference>
<dbReference type="SUPFAM" id="SSF81624">
    <property type="entry name" value="N-terminal domain of MutM-like DNA repair proteins"/>
    <property type="match status" value="1"/>
</dbReference>
<dbReference type="GO" id="GO:0019104">
    <property type="term" value="F:DNA N-glycosylase activity"/>
    <property type="evidence" value="ECO:0007669"/>
    <property type="project" value="InterPro"/>
</dbReference>
<feature type="domain" description="Formamidopyrimidine-DNA glycosylase catalytic" evidence="1">
    <location>
        <begin position="2"/>
        <end position="60"/>
    </location>
</feature>
<dbReference type="InterPro" id="IPR035937">
    <property type="entry name" value="FPG_N"/>
</dbReference>